<accession>A0A2T5IH42</accession>
<keyword evidence="1" id="KW-1133">Transmembrane helix</keyword>
<evidence type="ECO:0000256" key="1">
    <source>
        <dbReference type="SAM" id="Phobius"/>
    </source>
</evidence>
<dbReference type="EMBL" id="QAOK01000002">
    <property type="protein sequence ID" value="PTQ83122.1"/>
    <property type="molecule type" value="Genomic_DNA"/>
</dbReference>
<reference evidence="2 3" key="1">
    <citation type="submission" date="2018-04" db="EMBL/GenBank/DDBJ databases">
        <title>Active sludge and wastewater microbial communities from Klosterneuburg, Austria.</title>
        <authorList>
            <person name="Wagner M."/>
        </authorList>
    </citation>
    <scope>NUCLEOTIDE SEQUENCE [LARGE SCALE GENOMIC DNA]</scope>
    <source>
        <strain evidence="2 3">Nl12</strain>
    </source>
</reference>
<comment type="caution">
    <text evidence="2">The sequence shown here is derived from an EMBL/GenBank/DDBJ whole genome shotgun (WGS) entry which is preliminary data.</text>
</comment>
<keyword evidence="1" id="KW-0812">Transmembrane</keyword>
<protein>
    <submittedName>
        <fullName evidence="2">Uncharacterized protein</fullName>
    </submittedName>
</protein>
<proteinExistence type="predicted"/>
<dbReference type="Proteomes" id="UP000244152">
    <property type="component" value="Unassembled WGS sequence"/>
</dbReference>
<organism evidence="2 3">
    <name type="scientific">Nitrosospira multiformis</name>
    <dbReference type="NCBI Taxonomy" id="1231"/>
    <lineage>
        <taxon>Bacteria</taxon>
        <taxon>Pseudomonadati</taxon>
        <taxon>Pseudomonadota</taxon>
        <taxon>Betaproteobacteria</taxon>
        <taxon>Nitrosomonadales</taxon>
        <taxon>Nitrosomonadaceae</taxon>
        <taxon>Nitrosospira</taxon>
    </lineage>
</organism>
<evidence type="ECO:0000313" key="3">
    <source>
        <dbReference type="Proteomes" id="UP000244152"/>
    </source>
</evidence>
<sequence>MNNNGSVLVLASMAMVDRPLIMLPIIFYNLVQHLVASLVDSVLFRRQMR</sequence>
<name>A0A2T5IH42_9PROT</name>
<feature type="transmembrane region" description="Helical" evidence="1">
    <location>
        <begin position="20"/>
        <end position="44"/>
    </location>
</feature>
<dbReference type="AlphaFoldDB" id="A0A2T5IH42"/>
<evidence type="ECO:0000313" key="2">
    <source>
        <dbReference type="EMBL" id="PTQ83122.1"/>
    </source>
</evidence>
<keyword evidence="1" id="KW-0472">Membrane</keyword>
<gene>
    <name evidence="2" type="ORF">C8R21_102125</name>
</gene>